<comment type="caution">
    <text evidence="8">The sequence shown here is derived from an EMBL/GenBank/DDBJ whole genome shotgun (WGS) entry which is preliminary data.</text>
</comment>
<keyword evidence="6" id="KW-0057">Aromatic amino acid biosynthesis</keyword>
<feature type="binding site" evidence="5">
    <location>
        <position position="426"/>
    </location>
    <ligand>
        <name>phosphoenolpyruvate</name>
        <dbReference type="ChEBI" id="CHEBI:58702"/>
    </ligand>
</feature>
<keyword evidence="5" id="KW-0464">Manganese</keyword>
<dbReference type="EC" id="2.5.1.54" evidence="6"/>
<keyword evidence="6" id="KW-0028">Amino-acid biosynthesis</keyword>
<comment type="similarity">
    <text evidence="2 6">Belongs to the class-II DAHP synthase family.</text>
</comment>
<evidence type="ECO:0000256" key="6">
    <source>
        <dbReference type="RuleBase" id="RU363071"/>
    </source>
</evidence>
<keyword evidence="5" id="KW-0104">Cadmium</keyword>
<feature type="binding site" evidence="5">
    <location>
        <position position="460"/>
    </location>
    <ligand>
        <name>Mn(2+)</name>
        <dbReference type="ChEBI" id="CHEBI:29035"/>
    </ligand>
</feature>
<feature type="binding site" evidence="5">
    <location>
        <position position="163"/>
    </location>
    <ligand>
        <name>Mn(2+)</name>
        <dbReference type="ChEBI" id="CHEBI:29035"/>
    </ligand>
</feature>
<dbReference type="InterPro" id="IPR002480">
    <property type="entry name" value="DAHP_synth_2"/>
</dbReference>
<dbReference type="GO" id="GO:0009073">
    <property type="term" value="P:aromatic amino acid family biosynthetic process"/>
    <property type="evidence" value="ECO:0007669"/>
    <property type="project" value="UniProtKB-KW"/>
</dbReference>
<evidence type="ECO:0000256" key="7">
    <source>
        <dbReference type="SAM" id="Phobius"/>
    </source>
</evidence>
<feature type="transmembrane region" description="Helical" evidence="7">
    <location>
        <begin position="40"/>
        <end position="61"/>
    </location>
</feature>
<feature type="binding site" evidence="5">
    <location>
        <position position="202"/>
    </location>
    <ligand>
        <name>phosphoenolpyruvate</name>
        <dbReference type="ChEBI" id="CHEBI:58702"/>
    </ligand>
</feature>
<gene>
    <name evidence="8" type="ORF">B0T10DRAFT_491748</name>
</gene>
<comment type="catalytic activity">
    <reaction evidence="4 6">
        <text>D-erythrose 4-phosphate + phosphoenolpyruvate + H2O = 7-phospho-2-dehydro-3-deoxy-D-arabino-heptonate + phosphate</text>
        <dbReference type="Rhea" id="RHEA:14717"/>
        <dbReference type="ChEBI" id="CHEBI:15377"/>
        <dbReference type="ChEBI" id="CHEBI:16897"/>
        <dbReference type="ChEBI" id="CHEBI:43474"/>
        <dbReference type="ChEBI" id="CHEBI:58394"/>
        <dbReference type="ChEBI" id="CHEBI:58702"/>
        <dbReference type="EC" id="2.5.1.54"/>
    </reaction>
</comment>
<dbReference type="SUPFAM" id="SSF51569">
    <property type="entry name" value="Aldolase"/>
    <property type="match status" value="1"/>
</dbReference>
<keyword evidence="7" id="KW-0812">Transmembrane</keyword>
<dbReference type="EMBL" id="JAGPYM010000017">
    <property type="protein sequence ID" value="KAH6885846.1"/>
    <property type="molecule type" value="Genomic_DNA"/>
</dbReference>
<keyword evidence="7" id="KW-0472">Membrane</keyword>
<feature type="binding site" evidence="5">
    <location>
        <position position="502"/>
    </location>
    <ligand>
        <name>Mn(2+)</name>
        <dbReference type="ChEBI" id="CHEBI:29035"/>
    </ligand>
</feature>
<dbReference type="GO" id="GO:0008652">
    <property type="term" value="P:amino acid biosynthetic process"/>
    <property type="evidence" value="ECO:0007669"/>
    <property type="project" value="UniProtKB-KW"/>
</dbReference>
<dbReference type="AlphaFoldDB" id="A0A9P8W0N7"/>
<keyword evidence="9" id="KW-1185">Reference proteome</keyword>
<dbReference type="PANTHER" id="PTHR21337">
    <property type="entry name" value="PHOSPHO-2-DEHYDRO-3-DEOXYHEPTONATE ALDOLASE 1, 2"/>
    <property type="match status" value="1"/>
</dbReference>
<keyword evidence="3 6" id="KW-0808">Transferase</keyword>
<comment type="pathway">
    <text evidence="1 6">Metabolic intermediate biosynthesis; chorismate biosynthesis; chorismate from D-erythrose 4-phosphate and phosphoenolpyruvate: step 1/7.</text>
</comment>
<keyword evidence="5" id="KW-0170">Cobalt</keyword>
<dbReference type="Gene3D" id="3.20.20.70">
    <property type="entry name" value="Aldolase class I"/>
    <property type="match status" value="1"/>
</dbReference>
<evidence type="ECO:0000313" key="9">
    <source>
        <dbReference type="Proteomes" id="UP000777438"/>
    </source>
</evidence>
<dbReference type="Pfam" id="PF01474">
    <property type="entry name" value="DAHP_synth_2"/>
    <property type="match status" value="1"/>
</dbReference>
<dbReference type="Proteomes" id="UP000777438">
    <property type="component" value="Unassembled WGS sequence"/>
</dbReference>
<dbReference type="PANTHER" id="PTHR21337:SF0">
    <property type="entry name" value="PHOSPHO-2-DEHYDRO-3-DEOXYHEPTONATE ALDOLASE"/>
    <property type="match status" value="1"/>
</dbReference>
<comment type="cofactor">
    <cofactor evidence="5">
        <name>Mn(2+)</name>
        <dbReference type="ChEBI" id="CHEBI:29035"/>
    </cofactor>
    <cofactor evidence="5">
        <name>Co(2+)</name>
        <dbReference type="ChEBI" id="CHEBI:48828"/>
    </cofactor>
    <cofactor evidence="5">
        <name>Cd(2+)</name>
        <dbReference type="ChEBI" id="CHEBI:48775"/>
    </cofactor>
    <text evidence="5">Binds 1 divalent cation per subunit. The enzyme is active with manganese, cobalt or cadmium ions.</text>
</comment>
<accession>A0A9P8W0N7</accession>
<reference evidence="8 9" key="1">
    <citation type="journal article" date="2021" name="Nat. Commun.">
        <title>Genetic determinants of endophytism in the Arabidopsis root mycobiome.</title>
        <authorList>
            <person name="Mesny F."/>
            <person name="Miyauchi S."/>
            <person name="Thiergart T."/>
            <person name="Pickel B."/>
            <person name="Atanasova L."/>
            <person name="Karlsson M."/>
            <person name="Huettel B."/>
            <person name="Barry K.W."/>
            <person name="Haridas S."/>
            <person name="Chen C."/>
            <person name="Bauer D."/>
            <person name="Andreopoulos W."/>
            <person name="Pangilinan J."/>
            <person name="LaButti K."/>
            <person name="Riley R."/>
            <person name="Lipzen A."/>
            <person name="Clum A."/>
            <person name="Drula E."/>
            <person name="Henrissat B."/>
            <person name="Kohler A."/>
            <person name="Grigoriev I.V."/>
            <person name="Martin F.M."/>
            <person name="Hacquard S."/>
        </authorList>
    </citation>
    <scope>NUCLEOTIDE SEQUENCE [LARGE SCALE GENOMIC DNA]</scope>
    <source>
        <strain evidence="8 9">MPI-CAGE-CH-0241</strain>
    </source>
</reference>
<name>A0A9P8W0N7_9HYPO</name>
<sequence length="560" mass="62896">MSCHIHWIKFIHVPTDSPYARASTESFFVRRDSLITSPRILFLLNHPIFGFHLSLLFPLHIARISFLLLSSNGTIRSSLRDHLTLPSAMASSTSPPERWELNSWRAKPIKQSPPYEDPEKLATAVGELTRLPPLVHPNEIVALKAHLRDVAQGNKFLLQGGDCAELFDYCQQGPIESKMKLLLQMSLVLLWGMNKPIVRIGRMAGQYAKPRSSPTEMVDGKELPSFRGDILNGFRVEDREIDPNRLVKAYHHSAATLNFIRASLASGIADLHRPLDWGLGHVRDPALKAKYSTIASSIQQTLRLLRTINSRPGEIESVEFFTSHEGLLLEYEQALTRLLEKPAAEGRYSPMPADADGKEYYNTSAHFIWIGDRTRQLDHAHVEFFRGIANPIGIKVGPTTPTTDLLDLLRTLNPSCEPGKITLITRYGAAKVRDLLPQHIRAVEDSEYRRCVVWQCDPMHGNTLSTPAGIKTRRFGDIFKELQETLAIHKEEGSYLGGVHLELTGDAVTECLGGSEGLDEDDLSTNYTSFCDPRLNERQALELAFLVADHYSQEERKLTV</sequence>
<evidence type="ECO:0000313" key="8">
    <source>
        <dbReference type="EMBL" id="KAH6885846.1"/>
    </source>
</evidence>
<evidence type="ECO:0000256" key="1">
    <source>
        <dbReference type="ARBA" id="ARBA00004688"/>
    </source>
</evidence>
<protein>
    <recommendedName>
        <fullName evidence="6">Phospho-2-dehydro-3-deoxyheptonate aldolase</fullName>
        <ecNumber evidence="6">2.5.1.54</ecNumber>
    </recommendedName>
</protein>
<dbReference type="InterPro" id="IPR013785">
    <property type="entry name" value="Aldolase_TIM"/>
</dbReference>
<dbReference type="OrthoDB" id="2338at2759"/>
<evidence type="ECO:0000256" key="2">
    <source>
        <dbReference type="ARBA" id="ARBA00008911"/>
    </source>
</evidence>
<feature type="binding site" evidence="5">
    <location>
        <position position="532"/>
    </location>
    <ligand>
        <name>Mn(2+)</name>
        <dbReference type="ChEBI" id="CHEBI:29035"/>
    </ligand>
</feature>
<organism evidence="8 9">
    <name type="scientific">Thelonectria olida</name>
    <dbReference type="NCBI Taxonomy" id="1576542"/>
    <lineage>
        <taxon>Eukaryota</taxon>
        <taxon>Fungi</taxon>
        <taxon>Dikarya</taxon>
        <taxon>Ascomycota</taxon>
        <taxon>Pezizomycotina</taxon>
        <taxon>Sordariomycetes</taxon>
        <taxon>Hypocreomycetidae</taxon>
        <taxon>Hypocreales</taxon>
        <taxon>Nectriaceae</taxon>
        <taxon>Thelonectria</taxon>
    </lineage>
</organism>
<dbReference type="GO" id="GO:0003849">
    <property type="term" value="F:3-deoxy-7-phosphoheptulonate synthase activity"/>
    <property type="evidence" value="ECO:0007669"/>
    <property type="project" value="UniProtKB-EC"/>
</dbReference>
<evidence type="ECO:0000256" key="4">
    <source>
        <dbReference type="ARBA" id="ARBA00047508"/>
    </source>
</evidence>
<feature type="binding site" evidence="5">
    <location>
        <position position="395"/>
    </location>
    <ligand>
        <name>phosphoenolpyruvate</name>
        <dbReference type="ChEBI" id="CHEBI:58702"/>
    </ligand>
</feature>
<keyword evidence="7" id="KW-1133">Transmembrane helix</keyword>
<evidence type="ECO:0000256" key="5">
    <source>
        <dbReference type="PIRSR" id="PIRSR602480-1"/>
    </source>
</evidence>
<evidence type="ECO:0000256" key="3">
    <source>
        <dbReference type="ARBA" id="ARBA00022679"/>
    </source>
</evidence>
<proteinExistence type="inferred from homology"/>